<dbReference type="PANTHER" id="PTHR43744:SF12">
    <property type="entry name" value="ABC TRANSPORTER PERMEASE PROTEIN MG189-RELATED"/>
    <property type="match status" value="1"/>
</dbReference>
<comment type="subcellular location">
    <subcellularLocation>
        <location evidence="1 7">Cell membrane</location>
        <topology evidence="1 7">Multi-pass membrane protein</topology>
    </subcellularLocation>
</comment>
<evidence type="ECO:0000256" key="7">
    <source>
        <dbReference type="RuleBase" id="RU363032"/>
    </source>
</evidence>
<evidence type="ECO:0000313" key="10">
    <source>
        <dbReference type="Proteomes" id="UP000533476"/>
    </source>
</evidence>
<evidence type="ECO:0000256" key="4">
    <source>
        <dbReference type="ARBA" id="ARBA00022692"/>
    </source>
</evidence>
<dbReference type="GO" id="GO:0005886">
    <property type="term" value="C:plasma membrane"/>
    <property type="evidence" value="ECO:0007669"/>
    <property type="project" value="UniProtKB-SubCell"/>
</dbReference>
<dbReference type="AlphaFoldDB" id="A0A7Y0L5Z0"/>
<dbReference type="GO" id="GO:0055085">
    <property type="term" value="P:transmembrane transport"/>
    <property type="evidence" value="ECO:0007669"/>
    <property type="project" value="InterPro"/>
</dbReference>
<gene>
    <name evidence="9" type="ORF">HIJ39_16360</name>
</gene>
<feature type="transmembrane region" description="Helical" evidence="7">
    <location>
        <begin position="71"/>
        <end position="90"/>
    </location>
</feature>
<dbReference type="EMBL" id="JABBVZ010000072">
    <property type="protein sequence ID" value="NMP23907.1"/>
    <property type="molecule type" value="Genomic_DNA"/>
</dbReference>
<reference evidence="9 10" key="1">
    <citation type="submission" date="2020-04" db="EMBL/GenBank/DDBJ databases">
        <authorList>
            <person name="Zhang R."/>
            <person name="Schippers A."/>
        </authorList>
    </citation>
    <scope>NUCLEOTIDE SEQUENCE [LARGE SCALE GENOMIC DNA]</scope>
    <source>
        <strain evidence="9 10">DSM 109850</strain>
    </source>
</reference>
<feature type="transmembrane region" description="Helical" evidence="7">
    <location>
        <begin position="6"/>
        <end position="26"/>
    </location>
</feature>
<feature type="transmembrane region" description="Helical" evidence="7">
    <location>
        <begin position="102"/>
        <end position="122"/>
    </location>
</feature>
<proteinExistence type="inferred from homology"/>
<dbReference type="InterPro" id="IPR000515">
    <property type="entry name" value="MetI-like"/>
</dbReference>
<comment type="similarity">
    <text evidence="7">Belongs to the binding-protein-dependent transport system permease family.</text>
</comment>
<organism evidence="9 10">
    <name type="scientific">Sulfobacillus harzensis</name>
    <dbReference type="NCBI Taxonomy" id="2729629"/>
    <lineage>
        <taxon>Bacteria</taxon>
        <taxon>Bacillati</taxon>
        <taxon>Bacillota</taxon>
        <taxon>Clostridia</taxon>
        <taxon>Eubacteriales</taxon>
        <taxon>Clostridiales Family XVII. Incertae Sedis</taxon>
        <taxon>Sulfobacillus</taxon>
    </lineage>
</organism>
<keyword evidence="6 7" id="KW-0472">Membrane</keyword>
<name>A0A7Y0L5Z0_9FIRM</name>
<feature type="transmembrane region" description="Helical" evidence="7">
    <location>
        <begin position="235"/>
        <end position="256"/>
    </location>
</feature>
<accession>A0A7Y0L5Z0</accession>
<keyword evidence="3" id="KW-1003">Cell membrane</keyword>
<dbReference type="CDD" id="cd06261">
    <property type="entry name" value="TM_PBP2"/>
    <property type="match status" value="1"/>
</dbReference>
<keyword evidence="10" id="KW-1185">Reference proteome</keyword>
<dbReference type="SUPFAM" id="SSF161098">
    <property type="entry name" value="MetI-like"/>
    <property type="match status" value="1"/>
</dbReference>
<protein>
    <submittedName>
        <fullName evidence="9">Carbohydrate ABC transporter permease</fullName>
    </submittedName>
</protein>
<evidence type="ECO:0000256" key="6">
    <source>
        <dbReference type="ARBA" id="ARBA00023136"/>
    </source>
</evidence>
<dbReference type="PROSITE" id="PS50928">
    <property type="entry name" value="ABC_TM1"/>
    <property type="match status" value="1"/>
</dbReference>
<dbReference type="InterPro" id="IPR035906">
    <property type="entry name" value="MetI-like_sf"/>
</dbReference>
<evidence type="ECO:0000256" key="3">
    <source>
        <dbReference type="ARBA" id="ARBA00022475"/>
    </source>
</evidence>
<comment type="caution">
    <text evidence="9">The sequence shown here is derived from an EMBL/GenBank/DDBJ whole genome shotgun (WGS) entry which is preliminary data.</text>
</comment>
<feature type="domain" description="ABC transmembrane type-1" evidence="8">
    <location>
        <begin position="67"/>
        <end position="255"/>
    </location>
</feature>
<keyword evidence="2 7" id="KW-0813">Transport</keyword>
<evidence type="ECO:0000256" key="2">
    <source>
        <dbReference type="ARBA" id="ARBA00022448"/>
    </source>
</evidence>
<feature type="transmembrane region" description="Helical" evidence="7">
    <location>
        <begin position="134"/>
        <end position="156"/>
    </location>
</feature>
<keyword evidence="4 7" id="KW-0812">Transmembrane</keyword>
<evidence type="ECO:0000313" key="9">
    <source>
        <dbReference type="EMBL" id="NMP23907.1"/>
    </source>
</evidence>
<evidence type="ECO:0000256" key="5">
    <source>
        <dbReference type="ARBA" id="ARBA00022989"/>
    </source>
</evidence>
<dbReference type="RefSeq" id="WP_169101575.1">
    <property type="nucleotide sequence ID" value="NZ_JABBVZ010000072.1"/>
</dbReference>
<dbReference type="Proteomes" id="UP000533476">
    <property type="component" value="Unassembled WGS sequence"/>
</dbReference>
<evidence type="ECO:0000259" key="8">
    <source>
        <dbReference type="PROSITE" id="PS50928"/>
    </source>
</evidence>
<keyword evidence="5 7" id="KW-1133">Transmembrane helix</keyword>
<sequence>MPKISWGRWAIVAALCTAFYLLPLLYLVSVSLQGPRQFLVNPLSLPHPVVWANYVHAWVRADMGTYFTNSVVYTFFATGLALLCSVFLAFPVSRRYLKGSSTIYTLMILGFFLPVGLIPLFIESLVLHLYNNRIGYILLHVQAGVNLGFLFFTGYFQTIPVELDESAAMDGAGYIRYVFQIIMPLAKPALATVGIYAAVAVWNDLIGPVVFLANNNLFPLTRGLYTFYGSYQSDWTLLAAAIFIVAAPLILAFVFVQRYFVQGALSGSIKL</sequence>
<dbReference type="Gene3D" id="1.10.3720.10">
    <property type="entry name" value="MetI-like"/>
    <property type="match status" value="1"/>
</dbReference>
<evidence type="ECO:0000256" key="1">
    <source>
        <dbReference type="ARBA" id="ARBA00004651"/>
    </source>
</evidence>
<dbReference type="Pfam" id="PF00528">
    <property type="entry name" value="BPD_transp_1"/>
    <property type="match status" value="1"/>
</dbReference>
<dbReference type="PANTHER" id="PTHR43744">
    <property type="entry name" value="ABC TRANSPORTER PERMEASE PROTEIN MG189-RELATED-RELATED"/>
    <property type="match status" value="1"/>
</dbReference>